<protein>
    <submittedName>
        <fullName evidence="2">Uncharacterized protein</fullName>
    </submittedName>
</protein>
<dbReference type="AlphaFoldDB" id="A0A7J5Y2G2"/>
<accession>A0A7J5Y2G2</accession>
<keyword evidence="3" id="KW-1185">Reference proteome</keyword>
<name>A0A7J5Y2G2_DISMA</name>
<comment type="caution">
    <text evidence="2">The sequence shown here is derived from an EMBL/GenBank/DDBJ whole genome shotgun (WGS) entry which is preliminary data.</text>
</comment>
<evidence type="ECO:0000313" key="2">
    <source>
        <dbReference type="EMBL" id="KAF3843530.1"/>
    </source>
</evidence>
<feature type="region of interest" description="Disordered" evidence="1">
    <location>
        <begin position="1"/>
        <end position="26"/>
    </location>
</feature>
<sequence length="65" mass="7337">MRLTVCSPQESSGSHQMTQERDTGFQSVQLRRRAADILILKFWQPPDDSGKGHRVSECSAQEESC</sequence>
<evidence type="ECO:0000256" key="1">
    <source>
        <dbReference type="SAM" id="MobiDB-lite"/>
    </source>
</evidence>
<proteinExistence type="predicted"/>
<gene>
    <name evidence="2" type="ORF">F7725_002379</name>
</gene>
<reference evidence="2 3" key="1">
    <citation type="submission" date="2020-03" db="EMBL/GenBank/DDBJ databases">
        <title>Dissostichus mawsoni Genome sequencing and assembly.</title>
        <authorList>
            <person name="Park H."/>
        </authorList>
    </citation>
    <scope>NUCLEOTIDE SEQUENCE [LARGE SCALE GENOMIC DNA]</scope>
    <source>
        <strain evidence="2">DM0001</strain>
        <tissue evidence="2">Muscle</tissue>
    </source>
</reference>
<organism evidence="2 3">
    <name type="scientific">Dissostichus mawsoni</name>
    <name type="common">Antarctic cod</name>
    <dbReference type="NCBI Taxonomy" id="36200"/>
    <lineage>
        <taxon>Eukaryota</taxon>
        <taxon>Metazoa</taxon>
        <taxon>Chordata</taxon>
        <taxon>Craniata</taxon>
        <taxon>Vertebrata</taxon>
        <taxon>Euteleostomi</taxon>
        <taxon>Actinopterygii</taxon>
        <taxon>Neopterygii</taxon>
        <taxon>Teleostei</taxon>
        <taxon>Neoteleostei</taxon>
        <taxon>Acanthomorphata</taxon>
        <taxon>Eupercaria</taxon>
        <taxon>Perciformes</taxon>
        <taxon>Notothenioidei</taxon>
        <taxon>Nototheniidae</taxon>
        <taxon>Dissostichus</taxon>
    </lineage>
</organism>
<dbReference type="EMBL" id="JAAKFY010000018">
    <property type="protein sequence ID" value="KAF3843530.1"/>
    <property type="molecule type" value="Genomic_DNA"/>
</dbReference>
<feature type="region of interest" description="Disordered" evidence="1">
    <location>
        <begin position="45"/>
        <end position="65"/>
    </location>
</feature>
<dbReference type="Proteomes" id="UP000518266">
    <property type="component" value="Unassembled WGS sequence"/>
</dbReference>
<feature type="compositionally biased region" description="Polar residues" evidence="1">
    <location>
        <begin position="1"/>
        <end position="17"/>
    </location>
</feature>
<evidence type="ECO:0000313" key="3">
    <source>
        <dbReference type="Proteomes" id="UP000518266"/>
    </source>
</evidence>